<dbReference type="Proteomes" id="UP001515480">
    <property type="component" value="Unassembled WGS sequence"/>
</dbReference>
<evidence type="ECO:0000256" key="3">
    <source>
        <dbReference type="PROSITE-ProRule" id="PRU01379"/>
    </source>
</evidence>
<dbReference type="GO" id="GO:0004181">
    <property type="term" value="F:metallocarboxypeptidase activity"/>
    <property type="evidence" value="ECO:0007669"/>
    <property type="project" value="InterPro"/>
</dbReference>
<dbReference type="SUPFAM" id="SSF53187">
    <property type="entry name" value="Zn-dependent exopeptidases"/>
    <property type="match status" value="1"/>
</dbReference>
<organism evidence="6 7">
    <name type="scientific">Prymnesium parvum</name>
    <name type="common">Toxic golden alga</name>
    <dbReference type="NCBI Taxonomy" id="97485"/>
    <lineage>
        <taxon>Eukaryota</taxon>
        <taxon>Haptista</taxon>
        <taxon>Haptophyta</taxon>
        <taxon>Prymnesiophyceae</taxon>
        <taxon>Prymnesiales</taxon>
        <taxon>Prymnesiaceae</taxon>
        <taxon>Prymnesium</taxon>
    </lineage>
</organism>
<comment type="similarity">
    <text evidence="2 3">Belongs to the peptidase M14 family.</text>
</comment>
<feature type="domain" description="Peptidase M14" evidence="5">
    <location>
        <begin position="19"/>
        <end position="305"/>
    </location>
</feature>
<dbReference type="AlphaFoldDB" id="A0AB34K5Q5"/>
<dbReference type="InterPro" id="IPR000834">
    <property type="entry name" value="Peptidase_M14"/>
</dbReference>
<dbReference type="GO" id="GO:0005615">
    <property type="term" value="C:extracellular space"/>
    <property type="evidence" value="ECO:0007669"/>
    <property type="project" value="TreeGrafter"/>
</dbReference>
<evidence type="ECO:0000256" key="4">
    <source>
        <dbReference type="SAM" id="MobiDB-lite"/>
    </source>
</evidence>
<dbReference type="PROSITE" id="PS52035">
    <property type="entry name" value="PEPTIDASE_M14"/>
    <property type="match status" value="1"/>
</dbReference>
<dbReference type="Gene3D" id="3.40.630.10">
    <property type="entry name" value="Zn peptidases"/>
    <property type="match status" value="1"/>
</dbReference>
<accession>A0AB34K5Q5</accession>
<dbReference type="SMART" id="SM00631">
    <property type="entry name" value="Zn_pept"/>
    <property type="match status" value="1"/>
</dbReference>
<sequence>MLLPFLLAPHAASISELSWYNSTGRIVAAFNALAFTCNFTINPALGGVDWEGGRVHGIRLTNSASSHGGRRKILINFATHGRDYALPDLALRLTHQLCDGSAKSSAILDSLDILLIPILNVPGRERVEEQLDSSTCGDLRKNGNLVDINANFDPDWVFGNDDSNAVDYRGNLASSEAETKLLKAVQRSFAPSVFVDVHASDSVGLTFPHWLTYSDPASVEALRQYLTPVKDKMCSPSAHEGTNECPKVGSAARATLPPGKQFGTALDWFHDQGVLSFAWLTYAGSQVPDVLSIDAVGKTSLYANAEGRGSDGESRRSDREMGAPTMLPVAETKSSADAALLLKGELARGALYDPIYDCIKYYAPISEPVYEAWVARWLGAFDTFLSQFVSIGHTTGTDAKLKLDQMSATRTGSSTSSS</sequence>
<evidence type="ECO:0000313" key="6">
    <source>
        <dbReference type="EMBL" id="KAL1529445.1"/>
    </source>
</evidence>
<dbReference type="PANTHER" id="PTHR11705">
    <property type="entry name" value="PROTEASE FAMILY M14 CARBOXYPEPTIDASE A,B"/>
    <property type="match status" value="1"/>
</dbReference>
<gene>
    <name evidence="6" type="ORF">AB1Y20_000392</name>
</gene>
<dbReference type="EMBL" id="JBGBPQ010000001">
    <property type="protein sequence ID" value="KAL1529445.1"/>
    <property type="molecule type" value="Genomic_DNA"/>
</dbReference>
<evidence type="ECO:0000259" key="5">
    <source>
        <dbReference type="PROSITE" id="PS52035"/>
    </source>
</evidence>
<evidence type="ECO:0000256" key="1">
    <source>
        <dbReference type="ARBA" id="ARBA00001947"/>
    </source>
</evidence>
<dbReference type="GO" id="GO:0008270">
    <property type="term" value="F:zinc ion binding"/>
    <property type="evidence" value="ECO:0007669"/>
    <property type="project" value="InterPro"/>
</dbReference>
<protein>
    <recommendedName>
        <fullName evidence="5">Peptidase M14 domain-containing protein</fullName>
    </recommendedName>
</protein>
<evidence type="ECO:0000313" key="7">
    <source>
        <dbReference type="Proteomes" id="UP001515480"/>
    </source>
</evidence>
<dbReference type="Pfam" id="PF00246">
    <property type="entry name" value="Peptidase_M14"/>
    <property type="match status" value="1"/>
</dbReference>
<dbReference type="PANTHER" id="PTHR11705:SF119">
    <property type="entry name" value="OS02G0119300 PROTEIN"/>
    <property type="match status" value="1"/>
</dbReference>
<evidence type="ECO:0000256" key="2">
    <source>
        <dbReference type="ARBA" id="ARBA00005988"/>
    </source>
</evidence>
<dbReference type="GO" id="GO:0006508">
    <property type="term" value="P:proteolysis"/>
    <property type="evidence" value="ECO:0007669"/>
    <property type="project" value="InterPro"/>
</dbReference>
<name>A0AB34K5Q5_PRYPA</name>
<comment type="cofactor">
    <cofactor evidence="1">
        <name>Zn(2+)</name>
        <dbReference type="ChEBI" id="CHEBI:29105"/>
    </cofactor>
</comment>
<comment type="caution">
    <text evidence="3">Lacks conserved residue(s) required for the propagation of feature annotation.</text>
</comment>
<keyword evidence="7" id="KW-1185">Reference proteome</keyword>
<feature type="region of interest" description="Disordered" evidence="4">
    <location>
        <begin position="304"/>
        <end position="323"/>
    </location>
</feature>
<feature type="compositionally biased region" description="Basic and acidic residues" evidence="4">
    <location>
        <begin position="308"/>
        <end position="321"/>
    </location>
</feature>
<proteinExistence type="inferred from homology"/>
<reference evidence="6 7" key="1">
    <citation type="journal article" date="2024" name="Science">
        <title>Giant polyketide synthase enzymes in the biosynthesis of giant marine polyether toxins.</title>
        <authorList>
            <person name="Fallon T.R."/>
            <person name="Shende V.V."/>
            <person name="Wierzbicki I.H."/>
            <person name="Pendleton A.L."/>
            <person name="Watervoot N.F."/>
            <person name="Auber R.P."/>
            <person name="Gonzalez D.J."/>
            <person name="Wisecaver J.H."/>
            <person name="Moore B.S."/>
        </authorList>
    </citation>
    <scope>NUCLEOTIDE SEQUENCE [LARGE SCALE GENOMIC DNA]</scope>
    <source>
        <strain evidence="6 7">12B1</strain>
    </source>
</reference>
<comment type="caution">
    <text evidence="6">The sequence shown here is derived from an EMBL/GenBank/DDBJ whole genome shotgun (WGS) entry which is preliminary data.</text>
</comment>